<dbReference type="SUPFAM" id="SSF52833">
    <property type="entry name" value="Thioredoxin-like"/>
    <property type="match status" value="1"/>
</dbReference>
<evidence type="ECO:0000313" key="6">
    <source>
        <dbReference type="EMBL" id="GKT30665.1"/>
    </source>
</evidence>
<dbReference type="EMBL" id="BQXS01001466">
    <property type="protein sequence ID" value="GKT30665.1"/>
    <property type="molecule type" value="Genomic_DNA"/>
</dbReference>
<evidence type="ECO:0000256" key="2">
    <source>
        <dbReference type="ARBA" id="ARBA00022862"/>
    </source>
</evidence>
<feature type="domain" description="Alkyl hydroperoxide reductase subunit C/ Thiol specific antioxidant" evidence="5">
    <location>
        <begin position="5"/>
        <end position="65"/>
    </location>
</feature>
<dbReference type="Pfam" id="PF00578">
    <property type="entry name" value="AhpC-TSA"/>
    <property type="match status" value="1"/>
</dbReference>
<protein>
    <submittedName>
        <fullName evidence="6">Peroxiredoxin-1</fullName>
    </submittedName>
</protein>
<dbReference type="InterPro" id="IPR050217">
    <property type="entry name" value="Peroxiredoxin"/>
</dbReference>
<gene>
    <name evidence="6" type="ORF">ADUPG1_001625</name>
</gene>
<dbReference type="InterPro" id="IPR036249">
    <property type="entry name" value="Thioredoxin-like_sf"/>
</dbReference>
<keyword evidence="3" id="KW-0560">Oxidoreductase</keyword>
<comment type="caution">
    <text evidence="6">The sequence shown here is derived from an EMBL/GenBank/DDBJ whole genome shotgun (WGS) entry which is preliminary data.</text>
</comment>
<evidence type="ECO:0000259" key="5">
    <source>
        <dbReference type="Pfam" id="PF00578"/>
    </source>
</evidence>
<evidence type="ECO:0000256" key="1">
    <source>
        <dbReference type="ARBA" id="ARBA00022559"/>
    </source>
</evidence>
<reference evidence="6" key="1">
    <citation type="submission" date="2022-03" db="EMBL/GenBank/DDBJ databases">
        <title>Draft genome sequence of Aduncisulcus paluster, a free-living microaerophilic Fornicata.</title>
        <authorList>
            <person name="Yuyama I."/>
            <person name="Kume K."/>
            <person name="Tamura T."/>
            <person name="Inagaki Y."/>
            <person name="Hashimoto T."/>
        </authorList>
    </citation>
    <scope>NUCLEOTIDE SEQUENCE</scope>
    <source>
        <strain evidence="6">NY0171</strain>
    </source>
</reference>
<evidence type="ECO:0000256" key="4">
    <source>
        <dbReference type="ARBA" id="ARBA00023284"/>
    </source>
</evidence>
<sequence>MSELIGKPAPHFECTALMPDFSFKTITNEDYKGKYLVIMFYPMDYTFVCPTEIIRHSEAVEQFRKE</sequence>
<dbReference type="PANTHER" id="PTHR10681">
    <property type="entry name" value="THIOREDOXIN PEROXIDASE"/>
    <property type="match status" value="1"/>
</dbReference>
<accession>A0ABQ5KDP3</accession>
<feature type="non-terminal residue" evidence="6">
    <location>
        <position position="66"/>
    </location>
</feature>
<keyword evidence="7" id="KW-1185">Reference proteome</keyword>
<evidence type="ECO:0000256" key="3">
    <source>
        <dbReference type="ARBA" id="ARBA00023002"/>
    </source>
</evidence>
<keyword evidence="1" id="KW-0575">Peroxidase</keyword>
<keyword evidence="2" id="KW-0049">Antioxidant</keyword>
<keyword evidence="4" id="KW-0676">Redox-active center</keyword>
<organism evidence="6 7">
    <name type="scientific">Aduncisulcus paluster</name>
    <dbReference type="NCBI Taxonomy" id="2918883"/>
    <lineage>
        <taxon>Eukaryota</taxon>
        <taxon>Metamonada</taxon>
        <taxon>Carpediemonas-like organisms</taxon>
        <taxon>Aduncisulcus</taxon>
    </lineage>
</organism>
<name>A0ABQ5KDP3_9EUKA</name>
<dbReference type="Gene3D" id="3.40.30.10">
    <property type="entry name" value="Glutaredoxin"/>
    <property type="match status" value="1"/>
</dbReference>
<proteinExistence type="predicted"/>
<dbReference type="Proteomes" id="UP001057375">
    <property type="component" value="Unassembled WGS sequence"/>
</dbReference>
<dbReference type="InterPro" id="IPR000866">
    <property type="entry name" value="AhpC/TSA"/>
</dbReference>
<dbReference type="PANTHER" id="PTHR10681:SF171">
    <property type="entry name" value="PEROXIREDOXIN 4"/>
    <property type="match status" value="1"/>
</dbReference>
<evidence type="ECO:0000313" key="7">
    <source>
        <dbReference type="Proteomes" id="UP001057375"/>
    </source>
</evidence>